<name>A0A917YJZ3_9RHOB</name>
<proteinExistence type="predicted"/>
<dbReference type="Proteomes" id="UP000598196">
    <property type="component" value="Unassembled WGS sequence"/>
</dbReference>
<dbReference type="AlphaFoldDB" id="A0A917YJZ3"/>
<dbReference type="OrthoDB" id="7867642at2"/>
<gene>
    <name evidence="2" type="ORF">GCM10010991_18580</name>
</gene>
<keyword evidence="3" id="KW-1185">Reference proteome</keyword>
<accession>A0A917YJZ3</accession>
<dbReference type="PROSITE" id="PS51257">
    <property type="entry name" value="PROKAR_LIPOPROTEIN"/>
    <property type="match status" value="1"/>
</dbReference>
<evidence type="ECO:0000256" key="1">
    <source>
        <dbReference type="SAM" id="SignalP"/>
    </source>
</evidence>
<evidence type="ECO:0000313" key="3">
    <source>
        <dbReference type="Proteomes" id="UP000598196"/>
    </source>
</evidence>
<sequence length="105" mass="10996">MPQRLAFLALIGLAACSPQVMADNVTDRAARSVVVAVMQNYMTAPQAEIAADCVLQNATIEERRALARDVGVMAGTQTVQNVVNIVSRPNTGACMRARGVAPIGG</sequence>
<organism evidence="2 3">
    <name type="scientific">Gemmobacter aquaticus</name>
    <dbReference type="NCBI Taxonomy" id="490185"/>
    <lineage>
        <taxon>Bacteria</taxon>
        <taxon>Pseudomonadati</taxon>
        <taxon>Pseudomonadota</taxon>
        <taxon>Alphaproteobacteria</taxon>
        <taxon>Rhodobacterales</taxon>
        <taxon>Paracoccaceae</taxon>
        <taxon>Gemmobacter</taxon>
    </lineage>
</organism>
<comment type="caution">
    <text evidence="2">The sequence shown here is derived from an EMBL/GenBank/DDBJ whole genome shotgun (WGS) entry which is preliminary data.</text>
</comment>
<evidence type="ECO:0008006" key="4">
    <source>
        <dbReference type="Google" id="ProtNLM"/>
    </source>
</evidence>
<reference evidence="2 3" key="1">
    <citation type="journal article" date="2014" name="Int. J. Syst. Evol. Microbiol.">
        <title>Complete genome sequence of Corynebacterium casei LMG S-19264T (=DSM 44701T), isolated from a smear-ripened cheese.</title>
        <authorList>
            <consortium name="US DOE Joint Genome Institute (JGI-PGF)"/>
            <person name="Walter F."/>
            <person name="Albersmeier A."/>
            <person name="Kalinowski J."/>
            <person name="Ruckert C."/>
        </authorList>
    </citation>
    <scope>NUCLEOTIDE SEQUENCE [LARGE SCALE GENOMIC DNA]</scope>
    <source>
        <strain evidence="2 3">CGMCC 1.7029</strain>
    </source>
</reference>
<keyword evidence="1" id="KW-0732">Signal</keyword>
<evidence type="ECO:0000313" key="2">
    <source>
        <dbReference type="EMBL" id="GGO31905.1"/>
    </source>
</evidence>
<feature type="chain" id="PRO_5036744129" description="UrcA family protein" evidence="1">
    <location>
        <begin position="23"/>
        <end position="105"/>
    </location>
</feature>
<feature type="signal peptide" evidence="1">
    <location>
        <begin position="1"/>
        <end position="22"/>
    </location>
</feature>
<dbReference type="EMBL" id="BMLP01000002">
    <property type="protein sequence ID" value="GGO31905.1"/>
    <property type="molecule type" value="Genomic_DNA"/>
</dbReference>
<protein>
    <recommendedName>
        <fullName evidence="4">UrcA family protein</fullName>
    </recommendedName>
</protein>